<feature type="transmembrane region" description="Helical" evidence="6">
    <location>
        <begin position="272"/>
        <end position="295"/>
    </location>
</feature>
<keyword evidence="5 6" id="KW-0472">Membrane</keyword>
<evidence type="ECO:0000256" key="2">
    <source>
        <dbReference type="ARBA" id="ARBA00022475"/>
    </source>
</evidence>
<evidence type="ECO:0000313" key="8">
    <source>
        <dbReference type="Proteomes" id="UP000034054"/>
    </source>
</evidence>
<evidence type="ECO:0000256" key="1">
    <source>
        <dbReference type="ARBA" id="ARBA00004651"/>
    </source>
</evidence>
<comment type="subcellular location">
    <subcellularLocation>
        <location evidence="1">Cell membrane</location>
        <topology evidence="1">Multi-pass membrane protein</topology>
    </subcellularLocation>
</comment>
<feature type="transmembrane region" description="Helical" evidence="6">
    <location>
        <begin position="130"/>
        <end position="151"/>
    </location>
</feature>
<evidence type="ECO:0000256" key="3">
    <source>
        <dbReference type="ARBA" id="ARBA00022692"/>
    </source>
</evidence>
<dbReference type="Proteomes" id="UP000034054">
    <property type="component" value="Unassembled WGS sequence"/>
</dbReference>
<feature type="transmembrane region" description="Helical" evidence="6">
    <location>
        <begin position="30"/>
        <end position="53"/>
    </location>
</feature>
<evidence type="ECO:0000256" key="6">
    <source>
        <dbReference type="SAM" id="Phobius"/>
    </source>
</evidence>
<sequence length="382" mass="42724">MICRQVGISCISLGMAIAFANLLPQETYGAYKYVISISLLLAITTLSGINTSLTRSVAKGYEGSIVPALVTRMRWGIIGSILALFIVLYYQIQGNSLLVSIFLIVAVFLPFKSSFSVYQAYWQGKQRFDIFAKFAILQECVIAMILVVTIWLSDDLFVLVLVFFASQTSASAFFYVLTRSRLSNERRDPETIPYGKHVSFSGALFSIANNATDVVIWHLLGPASVAVFAFAQRPPQEIRRLFTEAFPIALPKFTQQSKEAIQQTLIPKIAKLYLLIIPCVVGYLLLAPSVFEWIFPAYLESVYYSQWLSLSILVAPLSLFGTVFQALGRTKEIYINSILAPLLLVPALVLFVWFYGLFGVIIAWLVTQMIGASITIYLFKRM</sequence>
<reference evidence="7 8" key="1">
    <citation type="journal article" date="2015" name="Nature">
        <title>rRNA introns, odd ribosomes, and small enigmatic genomes across a large radiation of phyla.</title>
        <authorList>
            <person name="Brown C.T."/>
            <person name="Hug L.A."/>
            <person name="Thomas B.C."/>
            <person name="Sharon I."/>
            <person name="Castelle C.J."/>
            <person name="Singh A."/>
            <person name="Wilkins M.J."/>
            <person name="Williams K.H."/>
            <person name="Banfield J.F."/>
        </authorList>
    </citation>
    <scope>NUCLEOTIDE SEQUENCE [LARGE SCALE GENOMIC DNA]</scope>
</reference>
<dbReference type="GO" id="GO:0005886">
    <property type="term" value="C:plasma membrane"/>
    <property type="evidence" value="ECO:0007669"/>
    <property type="project" value="UniProtKB-SubCell"/>
</dbReference>
<dbReference type="InterPro" id="IPR050833">
    <property type="entry name" value="Poly_Biosynth_Transport"/>
</dbReference>
<protein>
    <submittedName>
        <fullName evidence="7">Polysaccharide biosynthesis protein</fullName>
    </submittedName>
</protein>
<feature type="transmembrane region" description="Helical" evidence="6">
    <location>
        <begin position="334"/>
        <end position="355"/>
    </location>
</feature>
<dbReference type="PANTHER" id="PTHR30250">
    <property type="entry name" value="PST FAMILY PREDICTED COLANIC ACID TRANSPORTER"/>
    <property type="match status" value="1"/>
</dbReference>
<comment type="caution">
    <text evidence="7">The sequence shown here is derived from an EMBL/GenBank/DDBJ whole genome shotgun (WGS) entry which is preliminary data.</text>
</comment>
<gene>
    <name evidence="7" type="ORF">UY76_C0033G0004</name>
</gene>
<dbReference type="InterPro" id="IPR002797">
    <property type="entry name" value="Polysacc_synth"/>
</dbReference>
<accession>A0A0G1XN58</accession>
<evidence type="ECO:0000256" key="5">
    <source>
        <dbReference type="ARBA" id="ARBA00023136"/>
    </source>
</evidence>
<organism evidence="7 8">
    <name type="scientific">Candidatus Uhrbacteria bacterium GW2011_GWA2_52_8d</name>
    <dbReference type="NCBI Taxonomy" id="1618979"/>
    <lineage>
        <taxon>Bacteria</taxon>
        <taxon>Candidatus Uhriibacteriota</taxon>
    </lineage>
</organism>
<evidence type="ECO:0000313" key="7">
    <source>
        <dbReference type="EMBL" id="KKW32300.1"/>
    </source>
</evidence>
<keyword evidence="2" id="KW-1003">Cell membrane</keyword>
<dbReference type="PANTHER" id="PTHR30250:SF11">
    <property type="entry name" value="O-ANTIGEN TRANSPORTER-RELATED"/>
    <property type="match status" value="1"/>
</dbReference>
<feature type="transmembrane region" description="Helical" evidence="6">
    <location>
        <begin position="307"/>
        <end position="327"/>
    </location>
</feature>
<feature type="transmembrane region" description="Helical" evidence="6">
    <location>
        <begin position="73"/>
        <end position="92"/>
    </location>
</feature>
<name>A0A0G1XN58_9BACT</name>
<dbReference type="Pfam" id="PF01943">
    <property type="entry name" value="Polysacc_synt"/>
    <property type="match status" value="1"/>
</dbReference>
<feature type="transmembrane region" description="Helical" evidence="6">
    <location>
        <begin position="361"/>
        <end position="379"/>
    </location>
</feature>
<evidence type="ECO:0000256" key="4">
    <source>
        <dbReference type="ARBA" id="ARBA00022989"/>
    </source>
</evidence>
<feature type="transmembrane region" description="Helical" evidence="6">
    <location>
        <begin position="157"/>
        <end position="177"/>
    </location>
</feature>
<keyword evidence="3 6" id="KW-0812">Transmembrane</keyword>
<feature type="transmembrane region" description="Helical" evidence="6">
    <location>
        <begin position="98"/>
        <end position="118"/>
    </location>
</feature>
<keyword evidence="4 6" id="KW-1133">Transmembrane helix</keyword>
<proteinExistence type="predicted"/>
<dbReference type="AlphaFoldDB" id="A0A0G1XN58"/>
<dbReference type="EMBL" id="LCRH01000033">
    <property type="protein sequence ID" value="KKW32300.1"/>
    <property type="molecule type" value="Genomic_DNA"/>
</dbReference>